<dbReference type="SUPFAM" id="SSF82171">
    <property type="entry name" value="DPP6 N-terminal domain-like"/>
    <property type="match status" value="1"/>
</dbReference>
<dbReference type="InterPro" id="IPR001375">
    <property type="entry name" value="Peptidase_S9_cat"/>
</dbReference>
<dbReference type="Pfam" id="PF00326">
    <property type="entry name" value="Peptidase_S9"/>
    <property type="match status" value="1"/>
</dbReference>
<keyword evidence="4" id="KW-1185">Reference proteome</keyword>
<comment type="caution">
    <text evidence="3">The sequence shown here is derived from an EMBL/GenBank/DDBJ whole genome shotgun (WGS) entry which is preliminary data.</text>
</comment>
<dbReference type="GO" id="GO:0006508">
    <property type="term" value="P:proteolysis"/>
    <property type="evidence" value="ECO:0007669"/>
    <property type="project" value="InterPro"/>
</dbReference>
<proteinExistence type="predicted"/>
<evidence type="ECO:0000259" key="2">
    <source>
        <dbReference type="Pfam" id="PF00326"/>
    </source>
</evidence>
<dbReference type="Gene3D" id="3.40.50.1820">
    <property type="entry name" value="alpha/beta hydrolase"/>
    <property type="match status" value="1"/>
</dbReference>
<dbReference type="PANTHER" id="PTHR42776:SF27">
    <property type="entry name" value="DIPEPTIDYL PEPTIDASE FAMILY MEMBER 6"/>
    <property type="match status" value="1"/>
</dbReference>
<dbReference type="GO" id="GO:0004252">
    <property type="term" value="F:serine-type endopeptidase activity"/>
    <property type="evidence" value="ECO:0007669"/>
    <property type="project" value="TreeGrafter"/>
</dbReference>
<dbReference type="InterPro" id="IPR029058">
    <property type="entry name" value="AB_hydrolase_fold"/>
</dbReference>
<evidence type="ECO:0000313" key="4">
    <source>
        <dbReference type="Proteomes" id="UP000466586"/>
    </source>
</evidence>
<dbReference type="AlphaFoldDB" id="A0A7K1Y481"/>
<dbReference type="Gene3D" id="2.120.10.30">
    <property type="entry name" value="TolB, C-terminal domain"/>
    <property type="match status" value="1"/>
</dbReference>
<organism evidence="3 4">
    <name type="scientific">Hufsiella arboris</name>
    <dbReference type="NCBI Taxonomy" id="2695275"/>
    <lineage>
        <taxon>Bacteria</taxon>
        <taxon>Pseudomonadati</taxon>
        <taxon>Bacteroidota</taxon>
        <taxon>Sphingobacteriia</taxon>
        <taxon>Sphingobacteriales</taxon>
        <taxon>Sphingobacteriaceae</taxon>
        <taxon>Hufsiella</taxon>
    </lineage>
</organism>
<evidence type="ECO:0000313" key="3">
    <source>
        <dbReference type="EMBL" id="MXV49383.1"/>
    </source>
</evidence>
<gene>
    <name evidence="3" type="ORF">GS399_00245</name>
</gene>
<dbReference type="RefSeq" id="WP_160842501.1">
    <property type="nucleotide sequence ID" value="NZ_WVHT01000001.1"/>
</dbReference>
<dbReference type="EMBL" id="WVHT01000001">
    <property type="protein sequence ID" value="MXV49383.1"/>
    <property type="molecule type" value="Genomic_DNA"/>
</dbReference>
<keyword evidence="1" id="KW-0378">Hydrolase</keyword>
<dbReference type="SUPFAM" id="SSF53474">
    <property type="entry name" value="alpha/beta-Hydrolases"/>
    <property type="match status" value="1"/>
</dbReference>
<name>A0A7K1Y481_9SPHI</name>
<evidence type="ECO:0000256" key="1">
    <source>
        <dbReference type="ARBA" id="ARBA00022801"/>
    </source>
</evidence>
<sequence length="629" mass="71908">MFNIKPIYGIILLMAFVGCRRPERAKRVPLEVFFRNPVKTSFLISPDGKCISYLQPYNNRLNIYVQDSAGKTCRLTNETDRNIASYFWVDNDKLFYMKDRAGKENVRLYAVDKNTASLMDFMPQGDYKIKILNNYRVIDNQLLIALNIRDSSLFDVYRLDIKTYKLKQAAKNPGNITEWYADEKGKIRLAEASDGVNETLLFRLDETKKFSPVLTNNFKTSIAPIGFCFSDKDRACIYALSNQNRDKTALVQFNCKTGKEERTLFSHKDVDVSEGSYSSKLMKVTYAVYENFKKQRHYLDDSVKAIFQDLEAKLPGSEVRIVSRDSTDRKLIVRTFNDKTPGAYYKYTLNDKNLVKLSDVNPSLPESEMSEMKPVQFTSRDGLIINGYLTLPKSSDGKNLPVVVIPHGGPASRTSWGYNSEVQFLANRGYAVFQINYRGSTGYGKNFWKSGFKSWGTTIQNDITDGVKWLISQDIANPKRIAVYGSGFGGYAALSGLCFQPGLYSCGASYSGITNMFTYIKGIPPYYKPYLQMFYEMVGNPEKDADYFRTYSPVFHTDKINVPVLLAQGAKDPRANVNETNQFVKELKKKGVPITYILKENEGHIFNNQENREEFYRKLEKFLSDNMNK</sequence>
<accession>A0A7K1Y481</accession>
<dbReference type="InterPro" id="IPR011042">
    <property type="entry name" value="6-blade_b-propeller_TolB-like"/>
</dbReference>
<dbReference type="Proteomes" id="UP000466586">
    <property type="component" value="Unassembled WGS sequence"/>
</dbReference>
<dbReference type="PROSITE" id="PS51257">
    <property type="entry name" value="PROKAR_LIPOPROTEIN"/>
    <property type="match status" value="1"/>
</dbReference>
<dbReference type="PANTHER" id="PTHR42776">
    <property type="entry name" value="SERINE PEPTIDASE S9 FAMILY MEMBER"/>
    <property type="match status" value="1"/>
</dbReference>
<protein>
    <submittedName>
        <fullName evidence="3">Prolyl oligopeptidase family serine peptidase</fullName>
    </submittedName>
</protein>
<feature type="domain" description="Peptidase S9 prolyl oligopeptidase catalytic" evidence="2">
    <location>
        <begin position="416"/>
        <end position="628"/>
    </location>
</feature>
<reference evidence="3 4" key="1">
    <citation type="submission" date="2019-11" db="EMBL/GenBank/DDBJ databases">
        <title>Pedobacter sp. HMF7647 Genome sequencing and assembly.</title>
        <authorList>
            <person name="Kang H."/>
            <person name="Kim H."/>
            <person name="Joh K."/>
        </authorList>
    </citation>
    <scope>NUCLEOTIDE SEQUENCE [LARGE SCALE GENOMIC DNA]</scope>
    <source>
        <strain evidence="3 4">HMF7647</strain>
    </source>
</reference>